<dbReference type="AlphaFoldDB" id="A0A5D0NYK4"/>
<evidence type="ECO:0000313" key="5">
    <source>
        <dbReference type="EMBL" id="TYB49535.1"/>
    </source>
</evidence>
<dbReference type="InterPro" id="IPR009003">
    <property type="entry name" value="Peptidase_S1_PA"/>
</dbReference>
<feature type="compositionally biased region" description="Basic and acidic residues" evidence="1">
    <location>
        <begin position="688"/>
        <end position="698"/>
    </location>
</feature>
<dbReference type="SUPFAM" id="SSF50494">
    <property type="entry name" value="Trypsin-like serine proteases"/>
    <property type="match status" value="1"/>
</dbReference>
<dbReference type="InterPro" id="IPR045555">
    <property type="entry name" value="VMAP-M0"/>
</dbReference>
<evidence type="ECO:0000259" key="3">
    <source>
        <dbReference type="Pfam" id="PF19956"/>
    </source>
</evidence>
<name>A0A5D0NYK4_9ACTN</name>
<feature type="region of interest" description="Disordered" evidence="1">
    <location>
        <begin position="655"/>
        <end position="698"/>
    </location>
</feature>
<gene>
    <name evidence="5" type="ORF">FXF69_10800</name>
</gene>
<comment type="caution">
    <text evidence="5">The sequence shown here is derived from an EMBL/GenBank/DDBJ whole genome shotgun (WGS) entry which is preliminary data.</text>
</comment>
<dbReference type="Proteomes" id="UP000323380">
    <property type="component" value="Unassembled WGS sequence"/>
</dbReference>
<dbReference type="InterPro" id="IPR043504">
    <property type="entry name" value="Peptidase_S1_PA_chymotrypsin"/>
</dbReference>
<dbReference type="InterPro" id="IPR045450">
    <property type="entry name" value="VMAP_C"/>
</dbReference>
<feature type="domain" description="vWA-MoxR associated protein middle region 0" evidence="2">
    <location>
        <begin position="380"/>
        <end position="444"/>
    </location>
</feature>
<keyword evidence="6" id="KW-1185">Reference proteome</keyword>
<evidence type="ECO:0000256" key="1">
    <source>
        <dbReference type="SAM" id="MobiDB-lite"/>
    </source>
</evidence>
<dbReference type="Pfam" id="PF13365">
    <property type="entry name" value="Trypsin_2"/>
    <property type="match status" value="1"/>
</dbReference>
<protein>
    <submittedName>
        <fullName evidence="5">Trypsin-like peptidase domain-containing protein</fullName>
    </submittedName>
</protein>
<feature type="domain" description="Effector-associated" evidence="3">
    <location>
        <begin position="240"/>
        <end position="317"/>
    </location>
</feature>
<proteinExistence type="predicted"/>
<evidence type="ECO:0000259" key="4">
    <source>
        <dbReference type="Pfam" id="PF20028"/>
    </source>
</evidence>
<accession>A0A5D0NYK4</accession>
<feature type="compositionally biased region" description="Basic and acidic residues" evidence="1">
    <location>
        <begin position="655"/>
        <end position="666"/>
    </location>
</feature>
<dbReference type="Pfam" id="PF19956">
    <property type="entry name" value="EAD2"/>
    <property type="match status" value="1"/>
</dbReference>
<dbReference type="Pfam" id="PF20028">
    <property type="entry name" value="VMAP-C"/>
    <property type="match status" value="1"/>
</dbReference>
<dbReference type="STRING" id="1220554.GCA_001552135_03608"/>
<dbReference type="Gene3D" id="2.40.10.10">
    <property type="entry name" value="Trypsin-like serine proteases"/>
    <property type="match status" value="2"/>
</dbReference>
<evidence type="ECO:0000259" key="2">
    <source>
        <dbReference type="Pfam" id="PF19916"/>
    </source>
</evidence>
<sequence length="698" mass="72727">MNWPSVPGDAPPWCVRVLDQQGLVAGTGFLIDHHLVLTCAHVVAGGGGAAGRPAEGVRVELPAFGQDRSAKVLPGGWLAASSGPAPSGAAPSGAAPSGAGDLAVLSLVGPSVRCDPLPVVRPDEHVPPRMEVRYFGYPGDADRGMWMSARVSASGDRAGGLRSLDVDSPGRLGPGFSGAAVLSAETGNVVGVLTAAAPERTALMLSARAVAELWPPLAGLAAPPARPARLSAAEAGTILDALMDMPDLAKRRLRALYADLLGAELGERPDIGVSRETRRELWFLVNWCAERPGAFHALLDVVRIFHPASVEVEQLAERIERVVPPPLLTETERADLLRLVEGTRTAPAAPPGGAVAGTVISPGIGTVLGAVVGPLGGGSIGARPGGGGDLPSTIRTLEDAPASPAGVPPLLEFVARLAGEAAPEVGTPLRAWLRGVADRLGLPPASLPTGRPRRPPPDAPSYLIVRLEEDGLDADHFLLTASLSQRPDEPPTVLLSPDEAVTLPEAERLVGELIGELVGTVRTGTPPGGADDLVIEFVLPRMLLNVPVDEWRFGHAVIGTLFPVVVRSLERVGASRERRAREDLADGRTVPVLLPVYLADDGPDGVLDALRGGVSVAVWHRRDPGPAAAAELRSRLARTPAGDLPRLVRDLRREAATAPADADHPGKGLQVIFDDPHRVPDRPGGLHVPERSEGDTSR</sequence>
<feature type="domain" description="vWA-MoxR associated protein C-terminal" evidence="4">
    <location>
        <begin position="475"/>
        <end position="676"/>
    </location>
</feature>
<dbReference type="Pfam" id="PF19916">
    <property type="entry name" value="VMAP-M0"/>
    <property type="match status" value="1"/>
</dbReference>
<reference evidence="5 6" key="1">
    <citation type="submission" date="2019-08" db="EMBL/GenBank/DDBJ databases">
        <title>Actinomadura sp. nov. CYP1-5 isolated from mountain soil.</title>
        <authorList>
            <person name="Songsumanus A."/>
            <person name="Kuncharoen N."/>
            <person name="Kudo T."/>
            <person name="Yuki M."/>
            <person name="Igarashi Y."/>
            <person name="Tanasupawat S."/>
        </authorList>
    </citation>
    <scope>NUCLEOTIDE SEQUENCE [LARGE SCALE GENOMIC DNA]</scope>
    <source>
        <strain evidence="5 6">JCM 14158</strain>
    </source>
</reference>
<organism evidence="5 6">
    <name type="scientific">Actinomadura chibensis</name>
    <dbReference type="NCBI Taxonomy" id="392828"/>
    <lineage>
        <taxon>Bacteria</taxon>
        <taxon>Bacillati</taxon>
        <taxon>Actinomycetota</taxon>
        <taxon>Actinomycetes</taxon>
        <taxon>Streptosporangiales</taxon>
        <taxon>Thermomonosporaceae</taxon>
        <taxon>Actinomadura</taxon>
    </lineage>
</organism>
<evidence type="ECO:0000313" key="6">
    <source>
        <dbReference type="Proteomes" id="UP000323380"/>
    </source>
</evidence>
<dbReference type="EMBL" id="VSFG01000001">
    <property type="protein sequence ID" value="TYB49535.1"/>
    <property type="molecule type" value="Genomic_DNA"/>
</dbReference>
<dbReference type="InterPro" id="IPR045431">
    <property type="entry name" value="EAD2"/>
</dbReference>